<protein>
    <submittedName>
        <fullName evidence="1">Uncharacterized protein</fullName>
    </submittedName>
</protein>
<gene>
    <name evidence="1" type="ORF">L2E82_31547</name>
</gene>
<accession>A0ACB9BG80</accession>
<reference evidence="1 2" key="2">
    <citation type="journal article" date="2022" name="Mol. Ecol. Resour.">
        <title>The genomes of chicory, endive, great burdock and yacon provide insights into Asteraceae paleo-polyploidization history and plant inulin production.</title>
        <authorList>
            <person name="Fan W."/>
            <person name="Wang S."/>
            <person name="Wang H."/>
            <person name="Wang A."/>
            <person name="Jiang F."/>
            <person name="Liu H."/>
            <person name="Zhao H."/>
            <person name="Xu D."/>
            <person name="Zhang Y."/>
        </authorList>
    </citation>
    <scope>NUCLEOTIDE SEQUENCE [LARGE SCALE GENOMIC DNA]</scope>
    <source>
        <strain evidence="2">cv. Punajuju</strain>
        <tissue evidence="1">Leaves</tissue>
    </source>
</reference>
<comment type="caution">
    <text evidence="1">The sequence shown here is derived from an EMBL/GenBank/DDBJ whole genome shotgun (WGS) entry which is preliminary data.</text>
</comment>
<sequence length="68" mass="7570">MLESEPLNVKETCLASFSMSVGNSLTKLPMYAFWQDPSEFPGILLARKVIVFFALAVTEPQIDGFEDV</sequence>
<evidence type="ECO:0000313" key="1">
    <source>
        <dbReference type="EMBL" id="KAI3720558.1"/>
    </source>
</evidence>
<dbReference type="EMBL" id="CM042014">
    <property type="protein sequence ID" value="KAI3720558.1"/>
    <property type="molecule type" value="Genomic_DNA"/>
</dbReference>
<evidence type="ECO:0000313" key="2">
    <source>
        <dbReference type="Proteomes" id="UP001055811"/>
    </source>
</evidence>
<proteinExistence type="predicted"/>
<dbReference type="Proteomes" id="UP001055811">
    <property type="component" value="Linkage Group LG06"/>
</dbReference>
<name>A0ACB9BG80_CICIN</name>
<keyword evidence="2" id="KW-1185">Reference proteome</keyword>
<organism evidence="1 2">
    <name type="scientific">Cichorium intybus</name>
    <name type="common">Chicory</name>
    <dbReference type="NCBI Taxonomy" id="13427"/>
    <lineage>
        <taxon>Eukaryota</taxon>
        <taxon>Viridiplantae</taxon>
        <taxon>Streptophyta</taxon>
        <taxon>Embryophyta</taxon>
        <taxon>Tracheophyta</taxon>
        <taxon>Spermatophyta</taxon>
        <taxon>Magnoliopsida</taxon>
        <taxon>eudicotyledons</taxon>
        <taxon>Gunneridae</taxon>
        <taxon>Pentapetalae</taxon>
        <taxon>asterids</taxon>
        <taxon>campanulids</taxon>
        <taxon>Asterales</taxon>
        <taxon>Asteraceae</taxon>
        <taxon>Cichorioideae</taxon>
        <taxon>Cichorieae</taxon>
        <taxon>Cichoriinae</taxon>
        <taxon>Cichorium</taxon>
    </lineage>
</organism>
<reference evidence="2" key="1">
    <citation type="journal article" date="2022" name="Mol. Ecol. Resour.">
        <title>The genomes of chicory, endive, great burdock and yacon provide insights into Asteraceae palaeo-polyploidization history and plant inulin production.</title>
        <authorList>
            <person name="Fan W."/>
            <person name="Wang S."/>
            <person name="Wang H."/>
            <person name="Wang A."/>
            <person name="Jiang F."/>
            <person name="Liu H."/>
            <person name="Zhao H."/>
            <person name="Xu D."/>
            <person name="Zhang Y."/>
        </authorList>
    </citation>
    <scope>NUCLEOTIDE SEQUENCE [LARGE SCALE GENOMIC DNA]</scope>
    <source>
        <strain evidence="2">cv. Punajuju</strain>
    </source>
</reference>